<evidence type="ECO:0000313" key="2">
    <source>
        <dbReference type="Proteomes" id="UP000193566"/>
    </source>
</evidence>
<protein>
    <submittedName>
        <fullName evidence="1">Uncharacterized protein</fullName>
    </submittedName>
</protein>
<proteinExistence type="predicted"/>
<keyword evidence="2" id="KW-1185">Reference proteome</keyword>
<accession>A0ABY1MFN4</accession>
<evidence type="ECO:0000313" key="1">
    <source>
        <dbReference type="EMBL" id="SMG54166.1"/>
    </source>
</evidence>
<gene>
    <name evidence="1" type="ORF">SAMN02745947_04253</name>
</gene>
<organism evidence="1 2">
    <name type="scientific">Rhodococcus rhodochrous J3</name>
    <dbReference type="NCBI Taxonomy" id="903528"/>
    <lineage>
        <taxon>Bacteria</taxon>
        <taxon>Bacillati</taxon>
        <taxon>Actinomycetota</taxon>
        <taxon>Actinomycetes</taxon>
        <taxon>Mycobacteriales</taxon>
        <taxon>Nocardiaceae</taxon>
        <taxon>Rhodococcus</taxon>
    </lineage>
</organism>
<dbReference type="RefSeq" id="WP_085470102.1">
    <property type="nucleotide sequence ID" value="NZ_FXAV01000014.1"/>
</dbReference>
<reference evidence="1 2" key="1">
    <citation type="submission" date="2017-04" db="EMBL/GenBank/DDBJ databases">
        <authorList>
            <person name="Varghese N."/>
            <person name="Submissions S."/>
        </authorList>
    </citation>
    <scope>NUCLEOTIDE SEQUENCE [LARGE SCALE GENOMIC DNA]</scope>
    <source>
        <strain evidence="1 2">J3</strain>
    </source>
</reference>
<comment type="caution">
    <text evidence="1">The sequence shown here is derived from an EMBL/GenBank/DDBJ whole genome shotgun (WGS) entry which is preliminary data.</text>
</comment>
<name>A0ABY1MFN4_RHORH</name>
<dbReference type="Proteomes" id="UP000193566">
    <property type="component" value="Unassembled WGS sequence"/>
</dbReference>
<sequence>MTFAHADDDAVAVRYALAIAHISPHTPMVVTVFDRTIANQLTRLIPHCQVTSPADLATPSLAGPCIAATIDAAHTAPDGTTRVLRQSAHGDQPTWQPLPHSRTSRIRRRFVHSVGTLRSHDAGTRMLLTGLI</sequence>
<dbReference type="EMBL" id="FXAV01000014">
    <property type="protein sequence ID" value="SMG54166.1"/>
    <property type="molecule type" value="Genomic_DNA"/>
</dbReference>